<dbReference type="EC" id="4.-.-.-" evidence="3"/>
<dbReference type="GO" id="GO:0017006">
    <property type="term" value="P:protein-tetrapyrrole linkage"/>
    <property type="evidence" value="ECO:0007669"/>
    <property type="project" value="UniProtKB-UniRule"/>
</dbReference>
<sequence>MVSPIEHFVNRSLGTWTAQRSGHNLAFRHVEEVESEIRIAPMDPEDPQLTELLASNQVASSAMCCPFSVTWQGTSDWDENATSDGSCLLVPVPESDTTGRLLRSQGYTETIPAVGHYRFSDDGTFVLVTPYERASAEERVWFATDDLRLRVALMRTSSGRGVLQASFSSEIRQRST</sequence>
<dbReference type="OrthoDB" id="554080at2"/>
<evidence type="ECO:0000313" key="5">
    <source>
        <dbReference type="Proteomes" id="UP000182631"/>
    </source>
</evidence>
<dbReference type="HAMAP" id="MF_01459">
    <property type="entry name" value="Chrphore_lyase_CpxS"/>
    <property type="match status" value="1"/>
</dbReference>
<evidence type="ECO:0000313" key="4">
    <source>
        <dbReference type="EMBL" id="CZB22741.1"/>
    </source>
</evidence>
<reference evidence="5" key="1">
    <citation type="submission" date="2016-02" db="EMBL/GenBank/DDBJ databases">
        <authorList>
            <person name="liu f."/>
        </authorList>
    </citation>
    <scope>NUCLEOTIDE SEQUENCE [LARGE SCALE GENOMIC DNA]</scope>
</reference>
<dbReference type="EMBL" id="FITM01000161">
    <property type="protein sequence ID" value="CZB22741.1"/>
    <property type="molecule type" value="Genomic_DNA"/>
</dbReference>
<name>A0A161KFV5_9SYNE</name>
<dbReference type="AlphaFoldDB" id="A0A161KFV5"/>
<protein>
    <recommendedName>
        <fullName evidence="3">Chromophore lyase CpcS/CpeS</fullName>
        <ecNumber evidence="3">4.-.-.-</ecNumber>
    </recommendedName>
</protein>
<gene>
    <name evidence="3" type="primary">cpcS</name>
    <name evidence="4" type="ORF">FLM9_1525</name>
</gene>
<keyword evidence="5" id="KW-1185">Reference proteome</keyword>
<evidence type="ECO:0000256" key="1">
    <source>
        <dbReference type="ARBA" id="ARBA00010681"/>
    </source>
</evidence>
<dbReference type="InterPro" id="IPR012674">
    <property type="entry name" value="Calycin"/>
</dbReference>
<organism evidence="4 5">
    <name type="scientific">Candidatus Synechococcus spongiarum</name>
    <dbReference type="NCBI Taxonomy" id="431041"/>
    <lineage>
        <taxon>Bacteria</taxon>
        <taxon>Bacillati</taxon>
        <taxon>Cyanobacteriota</taxon>
        <taxon>Cyanophyceae</taxon>
        <taxon>Synechococcales</taxon>
        <taxon>Synechococcaceae</taxon>
        <taxon>Synechococcus</taxon>
    </lineage>
</organism>
<keyword evidence="2 3" id="KW-0456">Lyase</keyword>
<dbReference type="Proteomes" id="UP000182631">
    <property type="component" value="Unassembled WGS sequence"/>
</dbReference>
<comment type="similarity">
    <text evidence="1 3">Belongs to the CpcS/CpeS biliprotein lyase family.</text>
</comment>
<evidence type="ECO:0000256" key="3">
    <source>
        <dbReference type="HAMAP-Rule" id="MF_01459"/>
    </source>
</evidence>
<dbReference type="Pfam" id="PF09367">
    <property type="entry name" value="CpeS"/>
    <property type="match status" value="1"/>
</dbReference>
<dbReference type="Gene3D" id="2.40.128.20">
    <property type="match status" value="1"/>
</dbReference>
<dbReference type="InterPro" id="IPR018536">
    <property type="entry name" value="CpcS/CpeS"/>
</dbReference>
<accession>A0A161KFV5</accession>
<evidence type="ECO:0000256" key="2">
    <source>
        <dbReference type="ARBA" id="ARBA00023239"/>
    </source>
</evidence>
<proteinExistence type="inferred from homology"/>
<comment type="function">
    <text evidence="3">Covalently attaches a chromophore to Cys residue(s) of phycobiliproteins.</text>
</comment>
<dbReference type="GO" id="GO:0016829">
    <property type="term" value="F:lyase activity"/>
    <property type="evidence" value="ECO:0007669"/>
    <property type="project" value="UniProtKB-KW"/>
</dbReference>
<dbReference type="RefSeq" id="WP_074457902.1">
    <property type="nucleotide sequence ID" value="NZ_FITM01000161.1"/>
</dbReference>
<dbReference type="CDD" id="cd19433">
    <property type="entry name" value="lipocalin_CpcS-CpeS"/>
    <property type="match status" value="1"/>
</dbReference>